<organism evidence="3 4">
    <name type="scientific">Escallonia herrerae</name>
    <dbReference type="NCBI Taxonomy" id="1293975"/>
    <lineage>
        <taxon>Eukaryota</taxon>
        <taxon>Viridiplantae</taxon>
        <taxon>Streptophyta</taxon>
        <taxon>Embryophyta</taxon>
        <taxon>Tracheophyta</taxon>
        <taxon>Spermatophyta</taxon>
        <taxon>Magnoliopsida</taxon>
        <taxon>eudicotyledons</taxon>
        <taxon>Gunneridae</taxon>
        <taxon>Pentapetalae</taxon>
        <taxon>asterids</taxon>
        <taxon>campanulids</taxon>
        <taxon>Escalloniales</taxon>
        <taxon>Escalloniaceae</taxon>
        <taxon>Escallonia</taxon>
    </lineage>
</organism>
<feature type="repeat" description="PPR" evidence="2">
    <location>
        <begin position="281"/>
        <end position="315"/>
    </location>
</feature>
<keyword evidence="4" id="KW-1185">Reference proteome</keyword>
<evidence type="ECO:0008006" key="5">
    <source>
        <dbReference type="Google" id="ProtNLM"/>
    </source>
</evidence>
<dbReference type="InterPro" id="IPR011990">
    <property type="entry name" value="TPR-like_helical_dom_sf"/>
</dbReference>
<proteinExistence type="predicted"/>
<protein>
    <recommendedName>
        <fullName evidence="5">Pentatricopeptide repeat-containing protein</fullName>
    </recommendedName>
</protein>
<dbReference type="NCBIfam" id="TIGR00756">
    <property type="entry name" value="PPR"/>
    <property type="match status" value="3"/>
</dbReference>
<dbReference type="EMBL" id="JAVXUP010000091">
    <property type="protein sequence ID" value="KAK3038669.1"/>
    <property type="molecule type" value="Genomic_DNA"/>
</dbReference>
<dbReference type="Gene3D" id="1.25.40.10">
    <property type="entry name" value="Tetratricopeptide repeat domain"/>
    <property type="match status" value="2"/>
</dbReference>
<dbReference type="Pfam" id="PF01535">
    <property type="entry name" value="PPR"/>
    <property type="match status" value="5"/>
</dbReference>
<evidence type="ECO:0000256" key="2">
    <source>
        <dbReference type="PROSITE-ProRule" id="PRU00708"/>
    </source>
</evidence>
<gene>
    <name evidence="3" type="ORF">RJ639_028123</name>
</gene>
<feature type="repeat" description="PPR" evidence="2">
    <location>
        <begin position="87"/>
        <end position="121"/>
    </location>
</feature>
<evidence type="ECO:0000313" key="4">
    <source>
        <dbReference type="Proteomes" id="UP001188597"/>
    </source>
</evidence>
<dbReference type="Proteomes" id="UP001188597">
    <property type="component" value="Unassembled WGS sequence"/>
</dbReference>
<sequence>MIAGYVRNDFLNDALRVFDEMPEKDVVSWNLVIAALVNIQELDFAEQLFRQMATRDVASWTIVMSGLVGAGRIVEARICFDDMPIRDVQAWNTMISGYIKNRHVEVAEGLFHKMPEKDWNSWNEMIIRNGLVTEAHAFLEKTPFRDVVSQTNMIIGYFDIGEIGNAAKLFKFMQIRDTTAWNATIGGLGENDHGEDGLKLFIRMKGEGLPLDEATFTSILTICANFPSLDLGKQTHGQVIKMGINCFTSVCNAMLTIHAGLVVEGKYYFDFMKHDYQIKPASEHYTCIVDLLGKFGFIAEAVSVLDQMEADGVEVPASVLGALFGACRIHKNFEVVDVTEDIVFVKIVKLGLHMKRLQKKRLCILHNIMEIGNRMQF</sequence>
<feature type="repeat" description="PPR" evidence="2">
    <location>
        <begin position="25"/>
        <end position="59"/>
    </location>
</feature>
<dbReference type="Pfam" id="PF13041">
    <property type="entry name" value="PPR_2"/>
    <property type="match status" value="1"/>
</dbReference>
<comment type="caution">
    <text evidence="3">The sequence shown here is derived from an EMBL/GenBank/DDBJ whole genome shotgun (WGS) entry which is preliminary data.</text>
</comment>
<feature type="repeat" description="PPR" evidence="2">
    <location>
        <begin position="177"/>
        <end position="211"/>
    </location>
</feature>
<name>A0AA89BCX4_9ASTE</name>
<dbReference type="PROSITE" id="PS51375">
    <property type="entry name" value="PPR"/>
    <property type="match status" value="4"/>
</dbReference>
<reference evidence="3" key="1">
    <citation type="submission" date="2022-12" db="EMBL/GenBank/DDBJ databases">
        <title>Draft genome assemblies for two species of Escallonia (Escalloniales).</title>
        <authorList>
            <person name="Chanderbali A."/>
            <person name="Dervinis C."/>
            <person name="Anghel I."/>
            <person name="Soltis D."/>
            <person name="Soltis P."/>
            <person name="Zapata F."/>
        </authorList>
    </citation>
    <scope>NUCLEOTIDE SEQUENCE</scope>
    <source>
        <strain evidence="3">UCBG64.0493</strain>
        <tissue evidence="3">Leaf</tissue>
    </source>
</reference>
<dbReference type="PANTHER" id="PTHR47926">
    <property type="entry name" value="PENTATRICOPEPTIDE REPEAT-CONTAINING PROTEIN"/>
    <property type="match status" value="1"/>
</dbReference>
<dbReference type="InterPro" id="IPR046960">
    <property type="entry name" value="PPR_At4g14850-like_plant"/>
</dbReference>
<dbReference type="AlphaFoldDB" id="A0AA89BCX4"/>
<evidence type="ECO:0000313" key="3">
    <source>
        <dbReference type="EMBL" id="KAK3038669.1"/>
    </source>
</evidence>
<evidence type="ECO:0000256" key="1">
    <source>
        <dbReference type="ARBA" id="ARBA00022737"/>
    </source>
</evidence>
<keyword evidence="1" id="KW-0677">Repeat</keyword>
<accession>A0AA89BCX4</accession>
<dbReference type="GO" id="GO:0003723">
    <property type="term" value="F:RNA binding"/>
    <property type="evidence" value="ECO:0007669"/>
    <property type="project" value="InterPro"/>
</dbReference>
<dbReference type="GO" id="GO:0009451">
    <property type="term" value="P:RNA modification"/>
    <property type="evidence" value="ECO:0007669"/>
    <property type="project" value="InterPro"/>
</dbReference>
<dbReference type="InterPro" id="IPR002885">
    <property type="entry name" value="PPR_rpt"/>
</dbReference>
<dbReference type="PANTHER" id="PTHR47926:SF347">
    <property type="entry name" value="PENTATRICOPEPTIDE REPEAT-CONTAINING PROTEIN"/>
    <property type="match status" value="1"/>
</dbReference>